<dbReference type="GO" id="GO:0003677">
    <property type="term" value="F:DNA binding"/>
    <property type="evidence" value="ECO:0007669"/>
    <property type="project" value="UniProtKB-UniRule"/>
</dbReference>
<keyword evidence="2 4" id="KW-0238">DNA-binding</keyword>
<dbReference type="InterPro" id="IPR009057">
    <property type="entry name" value="Homeodomain-like_sf"/>
</dbReference>
<dbReference type="InterPro" id="IPR011075">
    <property type="entry name" value="TetR_C"/>
</dbReference>
<dbReference type="Pfam" id="PF16925">
    <property type="entry name" value="TetR_C_13"/>
    <property type="match status" value="1"/>
</dbReference>
<keyword evidence="7" id="KW-1185">Reference proteome</keyword>
<protein>
    <submittedName>
        <fullName evidence="6">Possible transcriptional regulator, TetR family protein</fullName>
    </submittedName>
</protein>
<dbReference type="Gene3D" id="1.10.10.60">
    <property type="entry name" value="Homeodomain-like"/>
    <property type="match status" value="1"/>
</dbReference>
<reference evidence="6 7" key="1">
    <citation type="journal article" date="2010" name="J. Bacteriol.">
        <title>Genome sequences of Pelagibaca bermudensis HTCC2601T and Maritimibacter alkaliphilus HTCC2654T, the type strains of two marine Roseobacter genera.</title>
        <authorList>
            <person name="Thrash J.C."/>
            <person name="Cho J.C."/>
            <person name="Ferriera S."/>
            <person name="Johnson J."/>
            <person name="Vergin K.L."/>
            <person name="Giovannoni S.J."/>
        </authorList>
    </citation>
    <scope>NUCLEOTIDE SEQUENCE [LARGE SCALE GENOMIC DNA]</scope>
    <source>
        <strain evidence="7">DSM 26914 / JCM 13377 / KCTC 12554 / HTCC2601</strain>
    </source>
</reference>
<dbReference type="SUPFAM" id="SSF46689">
    <property type="entry name" value="Homeodomain-like"/>
    <property type="match status" value="1"/>
</dbReference>
<feature type="DNA-binding region" description="H-T-H motif" evidence="4">
    <location>
        <begin position="29"/>
        <end position="48"/>
    </location>
</feature>
<dbReference type="SUPFAM" id="SSF48498">
    <property type="entry name" value="Tetracyclin repressor-like, C-terminal domain"/>
    <property type="match status" value="1"/>
</dbReference>
<dbReference type="PANTHER" id="PTHR47506">
    <property type="entry name" value="TRANSCRIPTIONAL REGULATORY PROTEIN"/>
    <property type="match status" value="1"/>
</dbReference>
<evidence type="ECO:0000256" key="4">
    <source>
        <dbReference type="PROSITE-ProRule" id="PRU00335"/>
    </source>
</evidence>
<dbReference type="OrthoDB" id="9779746at2"/>
<dbReference type="Pfam" id="PF00440">
    <property type="entry name" value="TetR_N"/>
    <property type="match status" value="1"/>
</dbReference>
<feature type="domain" description="HTH tetR-type" evidence="5">
    <location>
        <begin position="6"/>
        <end position="66"/>
    </location>
</feature>
<keyword evidence="1" id="KW-0805">Transcription regulation</keyword>
<evidence type="ECO:0000256" key="2">
    <source>
        <dbReference type="ARBA" id="ARBA00023125"/>
    </source>
</evidence>
<evidence type="ECO:0000259" key="5">
    <source>
        <dbReference type="PROSITE" id="PS50977"/>
    </source>
</evidence>
<dbReference type="eggNOG" id="COG1309">
    <property type="taxonomic scope" value="Bacteria"/>
</dbReference>
<dbReference type="GeneID" id="92506237"/>
<name>Q0FPR2_SALBH</name>
<proteinExistence type="predicted"/>
<accession>Q0FPR2</accession>
<dbReference type="RefSeq" id="WP_007801473.1">
    <property type="nucleotide sequence ID" value="NZ_DS022277.1"/>
</dbReference>
<dbReference type="PANTHER" id="PTHR47506:SF10">
    <property type="entry name" value="TRANSCRIPTIONAL REGULATORY PROTEIN"/>
    <property type="match status" value="1"/>
</dbReference>
<evidence type="ECO:0000256" key="1">
    <source>
        <dbReference type="ARBA" id="ARBA00023015"/>
    </source>
</evidence>
<comment type="caution">
    <text evidence="6">The sequence shown here is derived from an EMBL/GenBank/DDBJ whole genome shotgun (WGS) entry which is preliminary data.</text>
</comment>
<dbReference type="Gene3D" id="1.10.357.10">
    <property type="entry name" value="Tetracycline Repressor, domain 2"/>
    <property type="match status" value="1"/>
</dbReference>
<dbReference type="STRING" id="314265.R2601_01598"/>
<dbReference type="HOGENOM" id="CLU_069356_28_0_5"/>
<dbReference type="InterPro" id="IPR036271">
    <property type="entry name" value="Tet_transcr_reg_TetR-rel_C_sf"/>
</dbReference>
<dbReference type="InterPro" id="IPR001647">
    <property type="entry name" value="HTH_TetR"/>
</dbReference>
<gene>
    <name evidence="6" type="ORF">R2601_01598</name>
</gene>
<dbReference type="PROSITE" id="PS50977">
    <property type="entry name" value="HTH_TETR_2"/>
    <property type="match status" value="1"/>
</dbReference>
<organism evidence="6 7">
    <name type="scientific">Salipiger bermudensis (strain DSM 26914 / JCM 13377 / KCTC 12554 / HTCC2601)</name>
    <name type="common">Pelagibaca bermudensis</name>
    <dbReference type="NCBI Taxonomy" id="314265"/>
    <lineage>
        <taxon>Bacteria</taxon>
        <taxon>Pseudomonadati</taxon>
        <taxon>Pseudomonadota</taxon>
        <taxon>Alphaproteobacteria</taxon>
        <taxon>Rhodobacterales</taxon>
        <taxon>Roseobacteraceae</taxon>
        <taxon>Salipiger</taxon>
    </lineage>
</organism>
<evidence type="ECO:0000313" key="6">
    <source>
        <dbReference type="EMBL" id="EAU46151.1"/>
    </source>
</evidence>
<dbReference type="Proteomes" id="UP000006230">
    <property type="component" value="Unassembled WGS sequence"/>
</dbReference>
<keyword evidence="3" id="KW-0804">Transcription</keyword>
<evidence type="ECO:0000256" key="3">
    <source>
        <dbReference type="ARBA" id="ARBA00023163"/>
    </source>
</evidence>
<sequence length="204" mass="22545">MARTASYDREAALDAAMTLFWVKGYHATSLKDLEQALQMRPGSIYGAFQSKEALFRATLDRYGARMANDLETLLAHADSPLEALQGHLRSLAELRPGDRPSTACMLVKSLLEVPDEAELRAVVLGHLDTVEHLLAEALHRAQALGELAPGSDPDRIARRIQTYIFGLKIQAQRERDPERMRLLCADLADELGQLRRPQAASSAS</sequence>
<dbReference type="AlphaFoldDB" id="Q0FPR2"/>
<evidence type="ECO:0000313" key="7">
    <source>
        <dbReference type="Proteomes" id="UP000006230"/>
    </source>
</evidence>
<dbReference type="EMBL" id="AATQ01000017">
    <property type="protein sequence ID" value="EAU46151.1"/>
    <property type="molecule type" value="Genomic_DNA"/>
</dbReference>